<evidence type="ECO:0000256" key="4">
    <source>
        <dbReference type="ARBA" id="ARBA00022692"/>
    </source>
</evidence>
<evidence type="ECO:0000313" key="9">
    <source>
        <dbReference type="Proteomes" id="UP000261023"/>
    </source>
</evidence>
<dbReference type="Proteomes" id="UP000261023">
    <property type="component" value="Unassembled WGS sequence"/>
</dbReference>
<dbReference type="Gene3D" id="3.40.720.10">
    <property type="entry name" value="Alkaline Phosphatase, subunit A"/>
    <property type="match status" value="1"/>
</dbReference>
<evidence type="ECO:0000256" key="3">
    <source>
        <dbReference type="ARBA" id="ARBA00022475"/>
    </source>
</evidence>
<accession>A0A3E3DAZ9</accession>
<dbReference type="GO" id="GO:0005886">
    <property type="term" value="C:plasma membrane"/>
    <property type="evidence" value="ECO:0007669"/>
    <property type="project" value="UniProtKB-SubCell"/>
</dbReference>
<dbReference type="AlphaFoldDB" id="A0A3E3DAZ9"/>
<sequence>MPHSGIADSLSDKEAYELLFDTIAQKADSENPFLVAIYTLGTHASFDSKDQIYGNGSDRLLNKFYDLDYQFGEFINKFNASSLSNDTIIIFTTDHATYADNDYVNSFPENIRYNTMLDQIPFLIYYKGITPETIDADGRNSLDFAPTVLDYLDISAPNYFLGESLFVQKQNNNTYDTVFEVEGKYLDTDGKNISELSDVKRDIIEKQVKKYFIAKTQSTKD</sequence>
<evidence type="ECO:0000256" key="6">
    <source>
        <dbReference type="ARBA" id="ARBA00023136"/>
    </source>
</evidence>
<keyword evidence="3" id="KW-1003">Cell membrane</keyword>
<keyword evidence="5" id="KW-1133">Transmembrane helix</keyword>
<dbReference type="PANTHER" id="PTHR47371">
    <property type="entry name" value="LIPOTEICHOIC ACID SYNTHASE"/>
    <property type="match status" value="1"/>
</dbReference>
<comment type="pathway">
    <text evidence="2">Cell wall biogenesis; lipoteichoic acid biosynthesis.</text>
</comment>
<comment type="caution">
    <text evidence="8">The sequence shown here is derived from an EMBL/GenBank/DDBJ whole genome shotgun (WGS) entry which is preliminary data.</text>
</comment>
<name>A0A3E3DAZ9_9FIRM</name>
<dbReference type="EMBL" id="QTJW01000049">
    <property type="protein sequence ID" value="RGD66415.1"/>
    <property type="molecule type" value="Genomic_DNA"/>
</dbReference>
<feature type="domain" description="Sulfatase N-terminal" evidence="7">
    <location>
        <begin position="11"/>
        <end position="154"/>
    </location>
</feature>
<comment type="subcellular location">
    <subcellularLocation>
        <location evidence="1">Cell membrane</location>
        <topology evidence="1">Multi-pass membrane protein</topology>
    </subcellularLocation>
</comment>
<gene>
    <name evidence="8" type="ORF">DWX31_32770</name>
</gene>
<dbReference type="InterPro" id="IPR000917">
    <property type="entry name" value="Sulfatase_N"/>
</dbReference>
<evidence type="ECO:0000256" key="2">
    <source>
        <dbReference type="ARBA" id="ARBA00004936"/>
    </source>
</evidence>
<dbReference type="RefSeq" id="WP_117502890.1">
    <property type="nucleotide sequence ID" value="NZ_QTJW01000049.1"/>
</dbReference>
<dbReference type="InterPro" id="IPR050448">
    <property type="entry name" value="OpgB/LTA_synthase_biosynth"/>
</dbReference>
<keyword evidence="6" id="KW-0472">Membrane</keyword>
<dbReference type="OrthoDB" id="5901192at2"/>
<dbReference type="PANTHER" id="PTHR47371:SF3">
    <property type="entry name" value="PHOSPHOGLYCEROL TRANSFERASE I"/>
    <property type="match status" value="1"/>
</dbReference>
<dbReference type="InterPro" id="IPR017850">
    <property type="entry name" value="Alkaline_phosphatase_core_sf"/>
</dbReference>
<protein>
    <recommendedName>
        <fullName evidence="7">Sulfatase N-terminal domain-containing protein</fullName>
    </recommendedName>
</protein>
<evidence type="ECO:0000256" key="1">
    <source>
        <dbReference type="ARBA" id="ARBA00004651"/>
    </source>
</evidence>
<dbReference type="SUPFAM" id="SSF53649">
    <property type="entry name" value="Alkaline phosphatase-like"/>
    <property type="match status" value="1"/>
</dbReference>
<proteinExistence type="predicted"/>
<evidence type="ECO:0000256" key="5">
    <source>
        <dbReference type="ARBA" id="ARBA00022989"/>
    </source>
</evidence>
<reference evidence="8 9" key="1">
    <citation type="submission" date="2018-08" db="EMBL/GenBank/DDBJ databases">
        <title>A genome reference for cultivated species of the human gut microbiota.</title>
        <authorList>
            <person name="Zou Y."/>
            <person name="Xue W."/>
            <person name="Luo G."/>
        </authorList>
    </citation>
    <scope>NUCLEOTIDE SEQUENCE [LARGE SCALE GENOMIC DNA]</scope>
    <source>
        <strain evidence="8 9">AF19-13AC</strain>
    </source>
</reference>
<keyword evidence="4" id="KW-0812">Transmembrane</keyword>
<organism evidence="8 9">
    <name type="scientific">Hungatella hathewayi</name>
    <dbReference type="NCBI Taxonomy" id="154046"/>
    <lineage>
        <taxon>Bacteria</taxon>
        <taxon>Bacillati</taxon>
        <taxon>Bacillota</taxon>
        <taxon>Clostridia</taxon>
        <taxon>Lachnospirales</taxon>
        <taxon>Lachnospiraceae</taxon>
        <taxon>Hungatella</taxon>
    </lineage>
</organism>
<dbReference type="Pfam" id="PF00884">
    <property type="entry name" value="Sulfatase"/>
    <property type="match status" value="1"/>
</dbReference>
<evidence type="ECO:0000313" key="8">
    <source>
        <dbReference type="EMBL" id="RGD66415.1"/>
    </source>
</evidence>
<evidence type="ECO:0000259" key="7">
    <source>
        <dbReference type="Pfam" id="PF00884"/>
    </source>
</evidence>